<organism evidence="2 3">
    <name type="scientific">Aspergillus glaucus CBS 516.65</name>
    <dbReference type="NCBI Taxonomy" id="1160497"/>
    <lineage>
        <taxon>Eukaryota</taxon>
        <taxon>Fungi</taxon>
        <taxon>Dikarya</taxon>
        <taxon>Ascomycota</taxon>
        <taxon>Pezizomycotina</taxon>
        <taxon>Eurotiomycetes</taxon>
        <taxon>Eurotiomycetidae</taxon>
        <taxon>Eurotiales</taxon>
        <taxon>Aspergillaceae</taxon>
        <taxon>Aspergillus</taxon>
        <taxon>Aspergillus subgen. Aspergillus</taxon>
    </lineage>
</organism>
<protein>
    <submittedName>
        <fullName evidence="2">Uncharacterized protein</fullName>
    </submittedName>
</protein>
<proteinExistence type="predicted"/>
<evidence type="ECO:0000256" key="1">
    <source>
        <dbReference type="SAM" id="Phobius"/>
    </source>
</evidence>
<name>A0A1L9VNX3_ASPGL</name>
<dbReference type="Proteomes" id="UP000184300">
    <property type="component" value="Unassembled WGS sequence"/>
</dbReference>
<dbReference type="RefSeq" id="XP_022402278.1">
    <property type="nucleotide sequence ID" value="XM_022546281.1"/>
</dbReference>
<keyword evidence="1" id="KW-1133">Transmembrane helix</keyword>
<feature type="transmembrane region" description="Helical" evidence="1">
    <location>
        <begin position="58"/>
        <end position="76"/>
    </location>
</feature>
<reference evidence="3" key="1">
    <citation type="journal article" date="2017" name="Genome Biol.">
        <title>Comparative genomics reveals high biological diversity and specific adaptations in the industrially and medically important fungal genus Aspergillus.</title>
        <authorList>
            <person name="de Vries R.P."/>
            <person name="Riley R."/>
            <person name="Wiebenga A."/>
            <person name="Aguilar-Osorio G."/>
            <person name="Amillis S."/>
            <person name="Uchima C.A."/>
            <person name="Anderluh G."/>
            <person name="Asadollahi M."/>
            <person name="Askin M."/>
            <person name="Barry K."/>
            <person name="Battaglia E."/>
            <person name="Bayram O."/>
            <person name="Benocci T."/>
            <person name="Braus-Stromeyer S.A."/>
            <person name="Caldana C."/>
            <person name="Canovas D."/>
            <person name="Cerqueira G.C."/>
            <person name="Chen F."/>
            <person name="Chen W."/>
            <person name="Choi C."/>
            <person name="Clum A."/>
            <person name="Dos Santos R.A."/>
            <person name="Damasio A.R."/>
            <person name="Diallinas G."/>
            <person name="Emri T."/>
            <person name="Fekete E."/>
            <person name="Flipphi M."/>
            <person name="Freyberg S."/>
            <person name="Gallo A."/>
            <person name="Gournas C."/>
            <person name="Habgood R."/>
            <person name="Hainaut M."/>
            <person name="Harispe M.L."/>
            <person name="Henrissat B."/>
            <person name="Hilden K.S."/>
            <person name="Hope R."/>
            <person name="Hossain A."/>
            <person name="Karabika E."/>
            <person name="Karaffa L."/>
            <person name="Karanyi Z."/>
            <person name="Krasevec N."/>
            <person name="Kuo A."/>
            <person name="Kusch H."/>
            <person name="LaButti K."/>
            <person name="Lagendijk E.L."/>
            <person name="Lapidus A."/>
            <person name="Levasseur A."/>
            <person name="Lindquist E."/>
            <person name="Lipzen A."/>
            <person name="Logrieco A.F."/>
            <person name="MacCabe A."/>
            <person name="Maekelae M.R."/>
            <person name="Malavazi I."/>
            <person name="Melin P."/>
            <person name="Meyer V."/>
            <person name="Mielnichuk N."/>
            <person name="Miskei M."/>
            <person name="Molnar A.P."/>
            <person name="Mule G."/>
            <person name="Ngan C.Y."/>
            <person name="Orejas M."/>
            <person name="Orosz E."/>
            <person name="Ouedraogo J.P."/>
            <person name="Overkamp K.M."/>
            <person name="Park H.-S."/>
            <person name="Perrone G."/>
            <person name="Piumi F."/>
            <person name="Punt P.J."/>
            <person name="Ram A.F."/>
            <person name="Ramon A."/>
            <person name="Rauscher S."/>
            <person name="Record E."/>
            <person name="Riano-Pachon D.M."/>
            <person name="Robert V."/>
            <person name="Roehrig J."/>
            <person name="Ruller R."/>
            <person name="Salamov A."/>
            <person name="Salih N.S."/>
            <person name="Samson R.A."/>
            <person name="Sandor E."/>
            <person name="Sanguinetti M."/>
            <person name="Schuetze T."/>
            <person name="Sepcic K."/>
            <person name="Shelest E."/>
            <person name="Sherlock G."/>
            <person name="Sophianopoulou V."/>
            <person name="Squina F.M."/>
            <person name="Sun H."/>
            <person name="Susca A."/>
            <person name="Todd R.B."/>
            <person name="Tsang A."/>
            <person name="Unkles S.E."/>
            <person name="van de Wiele N."/>
            <person name="van Rossen-Uffink D."/>
            <person name="Oliveira J.V."/>
            <person name="Vesth T.C."/>
            <person name="Visser J."/>
            <person name="Yu J.-H."/>
            <person name="Zhou M."/>
            <person name="Andersen M.R."/>
            <person name="Archer D.B."/>
            <person name="Baker S.E."/>
            <person name="Benoit I."/>
            <person name="Brakhage A.A."/>
            <person name="Braus G.H."/>
            <person name="Fischer R."/>
            <person name="Frisvad J.C."/>
            <person name="Goldman G.H."/>
            <person name="Houbraken J."/>
            <person name="Oakley B."/>
            <person name="Pocsi I."/>
            <person name="Scazzocchio C."/>
            <person name="Seiboth B."/>
            <person name="vanKuyk P.A."/>
            <person name="Wortman J."/>
            <person name="Dyer P.S."/>
            <person name="Grigoriev I.V."/>
        </authorList>
    </citation>
    <scope>NUCLEOTIDE SEQUENCE [LARGE SCALE GENOMIC DNA]</scope>
    <source>
        <strain evidence="3">CBS 516.65</strain>
    </source>
</reference>
<dbReference type="VEuPathDB" id="FungiDB:ASPGLDRAFT_45572"/>
<keyword evidence="1" id="KW-0812">Transmembrane</keyword>
<keyword evidence="1" id="KW-0472">Membrane</keyword>
<sequence>MDTYSALTGGSSELCLDSSSDIPHIPNGVSDPPSLSYFPAGSYWSPIGTRSGAANADFYFFSFFIFFAPFFIDFLFRVSAIRLTVKPAAD</sequence>
<evidence type="ECO:0000313" key="3">
    <source>
        <dbReference type="Proteomes" id="UP000184300"/>
    </source>
</evidence>
<accession>A0A1L9VNX3</accession>
<keyword evidence="3" id="KW-1185">Reference proteome</keyword>
<dbReference type="AlphaFoldDB" id="A0A1L9VNX3"/>
<gene>
    <name evidence="2" type="ORF">ASPGLDRAFT_45572</name>
</gene>
<evidence type="ECO:0000313" key="2">
    <source>
        <dbReference type="EMBL" id="OJJ85580.1"/>
    </source>
</evidence>
<dbReference type="EMBL" id="KV878894">
    <property type="protein sequence ID" value="OJJ85580.1"/>
    <property type="molecule type" value="Genomic_DNA"/>
</dbReference>
<dbReference type="GeneID" id="34462542"/>